<feature type="domain" description="C2H2-type" evidence="6">
    <location>
        <begin position="180"/>
        <end position="210"/>
    </location>
</feature>
<protein>
    <recommendedName>
        <fullName evidence="10">G-patch domain-containing protein</fullName>
    </recommendedName>
</protein>
<dbReference type="PROSITE" id="PS50174">
    <property type="entry name" value="G_PATCH"/>
    <property type="match status" value="1"/>
</dbReference>
<dbReference type="InterPro" id="IPR036236">
    <property type="entry name" value="Znf_C2H2_sf"/>
</dbReference>
<evidence type="ECO:0008006" key="10">
    <source>
        <dbReference type="Google" id="ProtNLM"/>
    </source>
</evidence>
<gene>
    <name evidence="8" type="ORF">GFSPODELE1_LOCUS1230</name>
</gene>
<feature type="region of interest" description="Disordered" evidence="5">
    <location>
        <begin position="203"/>
        <end position="486"/>
    </location>
</feature>
<dbReference type="InterPro" id="IPR000467">
    <property type="entry name" value="G_patch_dom"/>
</dbReference>
<name>A0ABP1CP83_9APHY</name>
<dbReference type="PANTHER" id="PTHR47251:SF1">
    <property type="entry name" value="FINGER DOMAIN PROTEIN, PUTATIVE (AFU_ORTHOLOGUE AFUA_3G04180)-RELATED"/>
    <property type="match status" value="1"/>
</dbReference>
<dbReference type="InterPro" id="IPR022755">
    <property type="entry name" value="Znf_C2H2_jaz"/>
</dbReference>
<evidence type="ECO:0000259" key="7">
    <source>
        <dbReference type="PROSITE" id="PS50174"/>
    </source>
</evidence>
<keyword evidence="3" id="KW-0862">Zinc</keyword>
<feature type="compositionally biased region" description="Basic and acidic residues" evidence="5">
    <location>
        <begin position="223"/>
        <end position="244"/>
    </location>
</feature>
<dbReference type="EMBL" id="OZ037944">
    <property type="protein sequence ID" value="CAL1696538.1"/>
    <property type="molecule type" value="Genomic_DNA"/>
</dbReference>
<proteinExistence type="predicted"/>
<feature type="compositionally biased region" description="Pro residues" evidence="5">
    <location>
        <begin position="338"/>
        <end position="355"/>
    </location>
</feature>
<reference evidence="9" key="1">
    <citation type="submission" date="2024-04" db="EMBL/GenBank/DDBJ databases">
        <authorList>
            <person name="Shaw F."/>
            <person name="Minotto A."/>
        </authorList>
    </citation>
    <scope>NUCLEOTIDE SEQUENCE [LARGE SCALE GENOMIC DNA]</scope>
</reference>
<dbReference type="Pfam" id="PF01585">
    <property type="entry name" value="G-patch"/>
    <property type="match status" value="1"/>
</dbReference>
<dbReference type="SUPFAM" id="SSF57667">
    <property type="entry name" value="beta-beta-alpha zinc fingers"/>
    <property type="match status" value="1"/>
</dbReference>
<evidence type="ECO:0000256" key="1">
    <source>
        <dbReference type="ARBA" id="ARBA00022723"/>
    </source>
</evidence>
<keyword evidence="2 4" id="KW-0863">Zinc-finger</keyword>
<evidence type="ECO:0000259" key="6">
    <source>
        <dbReference type="PROSITE" id="PS50157"/>
    </source>
</evidence>
<keyword evidence="9" id="KW-1185">Reference proteome</keyword>
<evidence type="ECO:0000256" key="5">
    <source>
        <dbReference type="SAM" id="MobiDB-lite"/>
    </source>
</evidence>
<sequence>MSSATIARWNAIPMEGSGNSGPVQSLKRPRDDDDMQDSDDDVLLVSRSPSPVPLNAMDIDKYDEYVRGVEREVITVETKINATNKGFALLSKLGWVEGQPLGISGDGRVDPVPFYVKNDLTGLGKSNQDVRVIESTVSQRRELHSEKLIKESEEQRRAREELVAKRAILQTEISSTLRAFYCELCDKQFQNVAQYDEHTNSYAHHHKARSRDLQLAQRASSTAKEELDKRKEKERKREEKELRKLAKAAGIKMAKPPAVINPPSTPPAAGVENEAKPSGFRKSGWATLGSASSSAQATAPVEPPSSAFRRSGWATVGPASSSSNMAPPPSSPFNQPQTEPPPPPPSGSDFAPPPSGTVNDSQYHSGPAPMFRTGGWSSLDAGSSQLTPNPQPPSPASYESPPLRRADWASTTSSNPSPYQRQRSASSSGWSNPPIQAGLGSLSVQQEKQPPSPSPVQPQQPIIAARPEPTRSGWQQFRAGAPGRRR</sequence>
<accession>A0ABP1CP83</accession>
<feature type="region of interest" description="Disordered" evidence="5">
    <location>
        <begin position="9"/>
        <end position="40"/>
    </location>
</feature>
<dbReference type="Pfam" id="PF12171">
    <property type="entry name" value="zf-C2H2_jaz"/>
    <property type="match status" value="1"/>
</dbReference>
<dbReference type="InterPro" id="IPR013087">
    <property type="entry name" value="Znf_C2H2_type"/>
</dbReference>
<dbReference type="PANTHER" id="PTHR47251">
    <property type="entry name" value="FINGER DOMAIN PROTEIN, PUTATIVE (AFU_ORTHOLOGUE AFUA_3G04180)-RELATED"/>
    <property type="match status" value="1"/>
</dbReference>
<dbReference type="PROSITE" id="PS00028">
    <property type="entry name" value="ZINC_FINGER_C2H2_1"/>
    <property type="match status" value="1"/>
</dbReference>
<evidence type="ECO:0000313" key="9">
    <source>
        <dbReference type="Proteomes" id="UP001497453"/>
    </source>
</evidence>
<evidence type="ECO:0000256" key="2">
    <source>
        <dbReference type="ARBA" id="ARBA00022771"/>
    </source>
</evidence>
<dbReference type="Proteomes" id="UP001497453">
    <property type="component" value="Chromosome 1"/>
</dbReference>
<dbReference type="PROSITE" id="PS50157">
    <property type="entry name" value="ZINC_FINGER_C2H2_2"/>
    <property type="match status" value="1"/>
</dbReference>
<dbReference type="SMART" id="SM00443">
    <property type="entry name" value="G_patch"/>
    <property type="match status" value="1"/>
</dbReference>
<evidence type="ECO:0000313" key="8">
    <source>
        <dbReference type="EMBL" id="CAL1696538.1"/>
    </source>
</evidence>
<evidence type="ECO:0000256" key="4">
    <source>
        <dbReference type="PROSITE-ProRule" id="PRU00042"/>
    </source>
</evidence>
<evidence type="ECO:0000256" key="3">
    <source>
        <dbReference type="ARBA" id="ARBA00022833"/>
    </source>
</evidence>
<feature type="domain" description="G-patch" evidence="7">
    <location>
        <begin position="82"/>
        <end position="128"/>
    </location>
</feature>
<organism evidence="8 9">
    <name type="scientific">Somion occarium</name>
    <dbReference type="NCBI Taxonomy" id="3059160"/>
    <lineage>
        <taxon>Eukaryota</taxon>
        <taxon>Fungi</taxon>
        <taxon>Dikarya</taxon>
        <taxon>Basidiomycota</taxon>
        <taxon>Agaricomycotina</taxon>
        <taxon>Agaricomycetes</taxon>
        <taxon>Polyporales</taxon>
        <taxon>Cerrenaceae</taxon>
        <taxon>Somion</taxon>
    </lineage>
</organism>
<feature type="compositionally biased region" description="Polar residues" evidence="5">
    <location>
        <begin position="409"/>
        <end position="434"/>
    </location>
</feature>
<keyword evidence="1" id="KW-0479">Metal-binding</keyword>